<keyword evidence="3" id="KW-1185">Reference proteome</keyword>
<feature type="transmembrane region" description="Helical" evidence="1">
    <location>
        <begin position="34"/>
        <end position="61"/>
    </location>
</feature>
<protein>
    <submittedName>
        <fullName evidence="2">Uncharacterized protein</fullName>
    </submittedName>
</protein>
<evidence type="ECO:0000313" key="2">
    <source>
        <dbReference type="EMBL" id="TGZ76356.1"/>
    </source>
</evidence>
<keyword evidence="1" id="KW-0812">Transmembrane</keyword>
<dbReference type="AlphaFoldDB" id="A0A4S2MHL3"/>
<proteinExistence type="predicted"/>
<name>A0A4S2MHL3_9PEZI</name>
<organism evidence="2 3">
    <name type="scientific">Ascodesmis nigricans</name>
    <dbReference type="NCBI Taxonomy" id="341454"/>
    <lineage>
        <taxon>Eukaryota</taxon>
        <taxon>Fungi</taxon>
        <taxon>Dikarya</taxon>
        <taxon>Ascomycota</taxon>
        <taxon>Pezizomycotina</taxon>
        <taxon>Pezizomycetes</taxon>
        <taxon>Pezizales</taxon>
        <taxon>Ascodesmidaceae</taxon>
        <taxon>Ascodesmis</taxon>
    </lineage>
</organism>
<evidence type="ECO:0000256" key="1">
    <source>
        <dbReference type="SAM" id="Phobius"/>
    </source>
</evidence>
<reference evidence="2 3" key="1">
    <citation type="submission" date="2019-04" db="EMBL/GenBank/DDBJ databases">
        <title>Comparative genomics and transcriptomics to analyze fruiting body development in filamentous ascomycetes.</title>
        <authorList>
            <consortium name="DOE Joint Genome Institute"/>
            <person name="Lutkenhaus R."/>
            <person name="Traeger S."/>
            <person name="Breuer J."/>
            <person name="Kuo A."/>
            <person name="Lipzen A."/>
            <person name="Pangilinan J."/>
            <person name="Dilworth D."/>
            <person name="Sandor L."/>
            <person name="Poggeler S."/>
            <person name="Barry K."/>
            <person name="Grigoriev I.V."/>
            <person name="Nowrousian M."/>
        </authorList>
    </citation>
    <scope>NUCLEOTIDE SEQUENCE [LARGE SCALE GENOMIC DNA]</scope>
    <source>
        <strain evidence="2 3">CBS 389.68</strain>
    </source>
</reference>
<keyword evidence="1" id="KW-0472">Membrane</keyword>
<gene>
    <name evidence="2" type="ORF">EX30DRAFT_256380</name>
</gene>
<keyword evidence="1" id="KW-1133">Transmembrane helix</keyword>
<evidence type="ECO:0000313" key="3">
    <source>
        <dbReference type="Proteomes" id="UP000298138"/>
    </source>
</evidence>
<accession>A0A4S2MHL3</accession>
<dbReference type="Proteomes" id="UP000298138">
    <property type="component" value="Unassembled WGS sequence"/>
</dbReference>
<dbReference type="EMBL" id="ML220183">
    <property type="protein sequence ID" value="TGZ76356.1"/>
    <property type="molecule type" value="Genomic_DNA"/>
</dbReference>
<sequence length="69" mass="7748">MAERSKAPHSSVTTCHIQCGLRSRKRRGFKSHSCHYSFFVFFLGGVEMWGMTLLVVLVYGIERIGGVKG</sequence>
<dbReference type="InParanoid" id="A0A4S2MHL3"/>